<dbReference type="GO" id="GO:0045944">
    <property type="term" value="P:positive regulation of transcription by RNA polymerase II"/>
    <property type="evidence" value="ECO:0007669"/>
    <property type="project" value="TreeGrafter"/>
</dbReference>
<dbReference type="GO" id="GO:0016592">
    <property type="term" value="C:mediator complex"/>
    <property type="evidence" value="ECO:0007669"/>
    <property type="project" value="TreeGrafter"/>
</dbReference>
<dbReference type="PRINTS" id="PR01502">
    <property type="entry name" value="UXTPROTEIN"/>
</dbReference>
<proteinExistence type="inferred from homology"/>
<dbReference type="SUPFAM" id="SSF46579">
    <property type="entry name" value="Prefoldin"/>
    <property type="match status" value="1"/>
</dbReference>
<evidence type="ECO:0000313" key="2">
    <source>
        <dbReference type="EMBL" id="KAJ1645592.1"/>
    </source>
</evidence>
<sequence length="154" mass="17793">MSVSSEQSTQAYPKDIQGTIKKYEQFITSTLKPDLEQTLEQRDAIYTRMTEYLKLKTHIDTIKSQDLKELETKIDLGSSFYVKAFVPDTKDIFVNVGFGFHLEMTLEEADAFIDEKVKDLEKLADKYTQEASEIRARIQMVYSALMENVNSENK</sequence>
<gene>
    <name evidence="2" type="ORF">LPJ64_002836</name>
</gene>
<dbReference type="Proteomes" id="UP001145021">
    <property type="component" value="Unassembled WGS sequence"/>
</dbReference>
<evidence type="ECO:0000313" key="3">
    <source>
        <dbReference type="Proteomes" id="UP001145021"/>
    </source>
</evidence>
<name>A0A9W8CKK5_9FUNG</name>
<dbReference type="AlphaFoldDB" id="A0A9W8CKK5"/>
<dbReference type="CDD" id="cd23158">
    <property type="entry name" value="Prefoldin_UXT"/>
    <property type="match status" value="1"/>
</dbReference>
<dbReference type="InterPro" id="IPR004127">
    <property type="entry name" value="Prefoldin_subunit_alpha"/>
</dbReference>
<dbReference type="PANTHER" id="PTHR13345:SF9">
    <property type="entry name" value="PROTEIN UXT"/>
    <property type="match status" value="1"/>
</dbReference>
<accession>A0A9W8CKK5</accession>
<comment type="caution">
    <text evidence="2">The sequence shown here is derived from an EMBL/GenBank/DDBJ whole genome shotgun (WGS) entry which is preliminary data.</text>
</comment>
<organism evidence="2 3">
    <name type="scientific">Coemansia asiatica</name>
    <dbReference type="NCBI Taxonomy" id="1052880"/>
    <lineage>
        <taxon>Eukaryota</taxon>
        <taxon>Fungi</taxon>
        <taxon>Fungi incertae sedis</taxon>
        <taxon>Zoopagomycota</taxon>
        <taxon>Kickxellomycotina</taxon>
        <taxon>Kickxellomycetes</taxon>
        <taxon>Kickxellales</taxon>
        <taxon>Kickxellaceae</taxon>
        <taxon>Coemansia</taxon>
    </lineage>
</organism>
<dbReference type="InterPro" id="IPR009053">
    <property type="entry name" value="Prefoldin"/>
</dbReference>
<dbReference type="GO" id="GO:0000122">
    <property type="term" value="P:negative regulation of transcription by RNA polymerase II"/>
    <property type="evidence" value="ECO:0007669"/>
    <property type="project" value="InterPro"/>
</dbReference>
<dbReference type="EMBL" id="JANBOH010000098">
    <property type="protein sequence ID" value="KAJ1645592.1"/>
    <property type="molecule type" value="Genomic_DNA"/>
</dbReference>
<comment type="similarity">
    <text evidence="1">Belongs to the UXT family.</text>
</comment>
<reference evidence="2" key="1">
    <citation type="submission" date="2022-07" db="EMBL/GenBank/DDBJ databases">
        <title>Phylogenomic reconstructions and comparative analyses of Kickxellomycotina fungi.</title>
        <authorList>
            <person name="Reynolds N.K."/>
            <person name="Stajich J.E."/>
            <person name="Barry K."/>
            <person name="Grigoriev I.V."/>
            <person name="Crous P."/>
            <person name="Smith M.E."/>
        </authorList>
    </citation>
    <scope>NUCLEOTIDE SEQUENCE</scope>
    <source>
        <strain evidence="2">NBRC 105413</strain>
    </source>
</reference>
<protein>
    <submittedName>
        <fullName evidence="2">Uncharacterized protein</fullName>
    </submittedName>
</protein>
<keyword evidence="3" id="KW-1185">Reference proteome</keyword>
<dbReference type="GO" id="GO:0003714">
    <property type="term" value="F:transcription corepressor activity"/>
    <property type="evidence" value="ECO:0007669"/>
    <property type="project" value="InterPro"/>
</dbReference>
<dbReference type="NCBIfam" id="TIGR00293">
    <property type="entry name" value="prefoldin subunit alpha"/>
    <property type="match status" value="1"/>
</dbReference>
<dbReference type="InterPro" id="IPR003994">
    <property type="entry name" value="UXT"/>
</dbReference>
<dbReference type="Gene3D" id="1.10.287.370">
    <property type="match status" value="1"/>
</dbReference>
<dbReference type="PANTHER" id="PTHR13345">
    <property type="entry name" value="MEDIATOR OF RNA POLYMERASE II TRANSCRIPTION SUBUNIT 10"/>
    <property type="match status" value="1"/>
</dbReference>
<evidence type="ECO:0000256" key="1">
    <source>
        <dbReference type="ARBA" id="ARBA00007666"/>
    </source>
</evidence>
<dbReference type="Pfam" id="PF02996">
    <property type="entry name" value="Prefoldin"/>
    <property type="match status" value="1"/>
</dbReference>